<keyword evidence="1" id="KW-0812">Transmembrane</keyword>
<dbReference type="AlphaFoldDB" id="A0A923EC22"/>
<protein>
    <submittedName>
        <fullName evidence="2">Uncharacterized protein</fullName>
    </submittedName>
</protein>
<gene>
    <name evidence="2" type="ORF">HGG79_12165</name>
</gene>
<reference evidence="2 3" key="1">
    <citation type="submission" date="2020-04" db="EMBL/GenBank/DDBJ databases">
        <title>Genomic insights into acetone-butanol-ethanol (ABE) fermentation by sequencing solventogenic clostridia strains.</title>
        <authorList>
            <person name="Brown S."/>
        </authorList>
    </citation>
    <scope>NUCLEOTIDE SEQUENCE [LARGE SCALE GENOMIC DNA]</scope>
    <source>
        <strain evidence="2 3">DJ011</strain>
    </source>
</reference>
<name>A0A923EC22_CLOTT</name>
<organism evidence="2 3">
    <name type="scientific">Clostridium tetanomorphum</name>
    <dbReference type="NCBI Taxonomy" id="1553"/>
    <lineage>
        <taxon>Bacteria</taxon>
        <taxon>Bacillati</taxon>
        <taxon>Bacillota</taxon>
        <taxon>Clostridia</taxon>
        <taxon>Eubacteriales</taxon>
        <taxon>Clostridiaceae</taxon>
        <taxon>Clostridium</taxon>
    </lineage>
</organism>
<evidence type="ECO:0000313" key="3">
    <source>
        <dbReference type="Proteomes" id="UP000563151"/>
    </source>
</evidence>
<sequence length="82" mass="8647">MDMNELISALGNSDVLNGIGTNELLGGMLKSGGTGNIALLVLIAILLFGQGGYGRGLGGRNQCCCCCSSKRHKHHHKRRCCC</sequence>
<feature type="transmembrane region" description="Helical" evidence="1">
    <location>
        <begin position="33"/>
        <end position="53"/>
    </location>
</feature>
<dbReference type="EMBL" id="JAAZWO010000015">
    <property type="protein sequence ID" value="MBC2398521.1"/>
    <property type="molecule type" value="Genomic_DNA"/>
</dbReference>
<accession>A0A923EC22</accession>
<proteinExistence type="predicted"/>
<evidence type="ECO:0000313" key="2">
    <source>
        <dbReference type="EMBL" id="MBC2398521.1"/>
    </source>
</evidence>
<dbReference type="Proteomes" id="UP000563151">
    <property type="component" value="Unassembled WGS sequence"/>
</dbReference>
<dbReference type="RefSeq" id="WP_035145689.1">
    <property type="nucleotide sequence ID" value="NZ_JAAZWO010000015.1"/>
</dbReference>
<keyword evidence="1" id="KW-0472">Membrane</keyword>
<keyword evidence="3" id="KW-1185">Reference proteome</keyword>
<comment type="caution">
    <text evidence="2">The sequence shown here is derived from an EMBL/GenBank/DDBJ whole genome shotgun (WGS) entry which is preliminary data.</text>
</comment>
<keyword evidence="1" id="KW-1133">Transmembrane helix</keyword>
<evidence type="ECO:0000256" key="1">
    <source>
        <dbReference type="SAM" id="Phobius"/>
    </source>
</evidence>